<reference evidence="7 8" key="2">
    <citation type="journal article" date="2016" name="Genome Announc.">
        <title>Permanent Draft Genome Sequences for Two Variants of Frankia sp. Strain CpI1, the First Frankia Strain Isolated from Root Nodules of Comptonia peregrina.</title>
        <authorList>
            <person name="Oshone R."/>
            <person name="Hurst S.G.IV."/>
            <person name="Abebe-Akele F."/>
            <person name="Simpson S."/>
            <person name="Morris K."/>
            <person name="Thomas W.K."/>
            <person name="Tisa L.S."/>
        </authorList>
    </citation>
    <scope>NUCLEOTIDE SEQUENCE [LARGE SCALE GENOMIC DNA]</scope>
    <source>
        <strain evidence="8">CpI1-S</strain>
    </source>
</reference>
<sequence>MSFTEHFRRNVEKHGDRQAVVFVRDDASGEPDSRTYRDLDLRARKLATWLNAQAAQAGDGTGGHRPVLLLYPPGIDFLEAFFGCLYAGVVAVPAPVPADPRSFTRVTGMVADAGVGYLLTTSDLVETIEAQLRQAGFADQVTCAATDAGLSGDAAGWSMPELSAESLAFLQYTSGSTSEPKGVMVTHGNLLHNQAEIQRINATGPDTILSSWLPHFHDMGLIGMLLHPLYLGGKSVFLSPIAFLKRPWRWMDMLSRYRATMTCAPNFAYDMCARKVRDEHIETLDLSALVSTLNGAEPVRAETLDRFAERFSRAGFRAKSFAPCYGMAEVTLIASGGGPDDAPVVRAFDARALERNEAVPATAAGFQRLVSSGRPGTLDLRIVDPEDRTVLGEGRIGEIWIRGGSVAAGYWNRPQETAETFGAHTSDGTGPFLRTGDLGFSLDGELFVTGRLKDVLIINGRNIYPQDIEHVVRELHPALAGGGGTGAVFSVDLGFEHIVVVHEVQSSLLGETTLPELAARIRVAVSRSFEIAAPSVLLTGRGKVRRTTSGKVQRRLMRTLFMTPGALPALHEQIDPALRALRAPGDDRSGEKALAAAEGTTP</sequence>
<dbReference type="AlphaFoldDB" id="A0A0D8BFV2"/>
<proteinExistence type="inferred from homology"/>
<dbReference type="PANTHER" id="PTHR22754:SF32">
    <property type="entry name" value="DISCO-INTERACTING PROTEIN 2"/>
    <property type="match status" value="1"/>
</dbReference>
<dbReference type="GO" id="GO:0070566">
    <property type="term" value="F:adenylyltransferase activity"/>
    <property type="evidence" value="ECO:0007669"/>
    <property type="project" value="TreeGrafter"/>
</dbReference>
<keyword evidence="4" id="KW-0443">Lipid metabolism</keyword>
<feature type="region of interest" description="Disordered" evidence="5">
    <location>
        <begin position="583"/>
        <end position="602"/>
    </location>
</feature>
<evidence type="ECO:0000256" key="1">
    <source>
        <dbReference type="ARBA" id="ARBA00006432"/>
    </source>
</evidence>
<dbReference type="GO" id="GO:0071766">
    <property type="term" value="P:Actinobacterium-type cell wall biogenesis"/>
    <property type="evidence" value="ECO:0007669"/>
    <property type="project" value="UniProtKB-ARBA"/>
</dbReference>
<evidence type="ECO:0000256" key="3">
    <source>
        <dbReference type="ARBA" id="ARBA00022832"/>
    </source>
</evidence>
<dbReference type="Proteomes" id="UP000032545">
    <property type="component" value="Unassembled WGS sequence"/>
</dbReference>
<dbReference type="Pfam" id="PF00501">
    <property type="entry name" value="AMP-binding"/>
    <property type="match status" value="1"/>
</dbReference>
<evidence type="ECO:0000259" key="6">
    <source>
        <dbReference type="Pfam" id="PF00501"/>
    </source>
</evidence>
<dbReference type="InterPro" id="IPR040097">
    <property type="entry name" value="FAAL/FAAC"/>
</dbReference>
<dbReference type="Gene3D" id="3.40.50.12780">
    <property type="entry name" value="N-terminal domain of ligase-like"/>
    <property type="match status" value="1"/>
</dbReference>
<comment type="similarity">
    <text evidence="1">Belongs to the ATP-dependent AMP-binding enzyme family.</text>
</comment>
<dbReference type="OrthoDB" id="3671040at2"/>
<dbReference type="GO" id="GO:0006633">
    <property type="term" value="P:fatty acid biosynthetic process"/>
    <property type="evidence" value="ECO:0007669"/>
    <property type="project" value="TreeGrafter"/>
</dbReference>
<dbReference type="InterPro" id="IPR020845">
    <property type="entry name" value="AMP-binding_CS"/>
</dbReference>
<dbReference type="FunFam" id="3.40.50.12780:FF:000013">
    <property type="entry name" value="Long-chain-fatty-acid--AMP ligase FadD32"/>
    <property type="match status" value="1"/>
</dbReference>
<dbReference type="InterPro" id="IPR045851">
    <property type="entry name" value="AMP-bd_C_sf"/>
</dbReference>
<feature type="domain" description="AMP-dependent synthetase/ligase" evidence="6">
    <location>
        <begin position="7"/>
        <end position="411"/>
    </location>
</feature>
<dbReference type="PATRIC" id="fig|1502723.3.peg.1752"/>
<dbReference type="InterPro" id="IPR042099">
    <property type="entry name" value="ANL_N_sf"/>
</dbReference>
<evidence type="ECO:0000313" key="8">
    <source>
        <dbReference type="Proteomes" id="UP000032545"/>
    </source>
</evidence>
<dbReference type="SUPFAM" id="SSF56801">
    <property type="entry name" value="Acetyl-CoA synthetase-like"/>
    <property type="match status" value="1"/>
</dbReference>
<name>A0A0D8BFV2_9ACTN</name>
<dbReference type="GO" id="GO:0005886">
    <property type="term" value="C:plasma membrane"/>
    <property type="evidence" value="ECO:0007669"/>
    <property type="project" value="TreeGrafter"/>
</dbReference>
<dbReference type="EMBL" id="JYFN01000017">
    <property type="protein sequence ID" value="KJE23031.1"/>
    <property type="molecule type" value="Genomic_DNA"/>
</dbReference>
<gene>
    <name evidence="7" type="ORF">FF36_02633</name>
</gene>
<keyword evidence="3" id="KW-0276">Fatty acid metabolism</keyword>
<evidence type="ECO:0000256" key="2">
    <source>
        <dbReference type="ARBA" id="ARBA00022598"/>
    </source>
</evidence>
<dbReference type="GO" id="GO:0016874">
    <property type="term" value="F:ligase activity"/>
    <property type="evidence" value="ECO:0007669"/>
    <property type="project" value="UniProtKB-KW"/>
</dbReference>
<dbReference type="CDD" id="cd05931">
    <property type="entry name" value="FAAL"/>
    <property type="match status" value="1"/>
</dbReference>
<evidence type="ECO:0000256" key="5">
    <source>
        <dbReference type="SAM" id="MobiDB-lite"/>
    </source>
</evidence>
<dbReference type="InterPro" id="IPR000873">
    <property type="entry name" value="AMP-dep_synth/lig_dom"/>
</dbReference>
<dbReference type="RefSeq" id="WP_044885277.1">
    <property type="nucleotide sequence ID" value="NZ_JYFN01000017.1"/>
</dbReference>
<dbReference type="PROSITE" id="PS00455">
    <property type="entry name" value="AMP_BINDING"/>
    <property type="match status" value="1"/>
</dbReference>
<accession>A0A0D8BFV2</accession>
<evidence type="ECO:0000313" key="7">
    <source>
        <dbReference type="EMBL" id="KJE23031.1"/>
    </source>
</evidence>
<dbReference type="Gene3D" id="3.30.300.30">
    <property type="match status" value="1"/>
</dbReference>
<protein>
    <submittedName>
        <fullName evidence="7">Acyl-CoA synthetase (AMP-forming)/AMP-acid ligase II</fullName>
    </submittedName>
</protein>
<dbReference type="PANTHER" id="PTHR22754">
    <property type="entry name" value="DISCO-INTERACTING PROTEIN 2 DIP2 -RELATED"/>
    <property type="match status" value="1"/>
</dbReference>
<evidence type="ECO:0000256" key="4">
    <source>
        <dbReference type="ARBA" id="ARBA00023098"/>
    </source>
</evidence>
<keyword evidence="8" id="KW-1185">Reference proteome</keyword>
<comment type="caution">
    <text evidence="7">The sequence shown here is derived from an EMBL/GenBank/DDBJ whole genome shotgun (WGS) entry which is preliminary data.</text>
</comment>
<keyword evidence="2 7" id="KW-0436">Ligase</keyword>
<reference evidence="8" key="1">
    <citation type="submission" date="2015-02" db="EMBL/GenBank/DDBJ databases">
        <title>Draft Genome of Frankia sp. CpI1-S.</title>
        <authorList>
            <person name="Oshone R.T."/>
            <person name="Ngom M."/>
            <person name="Ghodhbane-Gtari F."/>
            <person name="Gtari M."/>
            <person name="Morris K."/>
            <person name="Thomas K."/>
            <person name="Sen A."/>
            <person name="Tisa L.S."/>
        </authorList>
    </citation>
    <scope>NUCLEOTIDE SEQUENCE [LARGE SCALE GENOMIC DNA]</scope>
    <source>
        <strain evidence="8">CpI1-S</strain>
    </source>
</reference>
<organism evidence="7 8">
    <name type="scientific">Frankia torreyi</name>
    <dbReference type="NCBI Taxonomy" id="1856"/>
    <lineage>
        <taxon>Bacteria</taxon>
        <taxon>Bacillati</taxon>
        <taxon>Actinomycetota</taxon>
        <taxon>Actinomycetes</taxon>
        <taxon>Frankiales</taxon>
        <taxon>Frankiaceae</taxon>
        <taxon>Frankia</taxon>
    </lineage>
</organism>